<feature type="region of interest" description="Disordered" evidence="2">
    <location>
        <begin position="1"/>
        <end position="29"/>
    </location>
</feature>
<evidence type="ECO:0000313" key="5">
    <source>
        <dbReference type="Proteomes" id="UP000198211"/>
    </source>
</evidence>
<evidence type="ECO:0000256" key="2">
    <source>
        <dbReference type="SAM" id="MobiDB-lite"/>
    </source>
</evidence>
<dbReference type="SUPFAM" id="SSF57756">
    <property type="entry name" value="Retrovirus zinc finger-like domains"/>
    <property type="match status" value="1"/>
</dbReference>
<dbReference type="Proteomes" id="UP000198211">
    <property type="component" value="Unassembled WGS sequence"/>
</dbReference>
<dbReference type="InterPro" id="IPR036875">
    <property type="entry name" value="Znf_CCHC_sf"/>
</dbReference>
<dbReference type="OrthoDB" id="125001at2759"/>
<evidence type="ECO:0000313" key="4">
    <source>
        <dbReference type="EMBL" id="OWZ03868.1"/>
    </source>
</evidence>
<evidence type="ECO:0000256" key="1">
    <source>
        <dbReference type="PROSITE-ProRule" id="PRU00047"/>
    </source>
</evidence>
<dbReference type="GO" id="GO:0008270">
    <property type="term" value="F:zinc ion binding"/>
    <property type="evidence" value="ECO:0007669"/>
    <property type="project" value="UniProtKB-KW"/>
</dbReference>
<gene>
    <name evidence="4" type="ORF">PHMEG_00024329</name>
</gene>
<organism evidence="4 5">
    <name type="scientific">Phytophthora megakarya</name>
    <dbReference type="NCBI Taxonomy" id="4795"/>
    <lineage>
        <taxon>Eukaryota</taxon>
        <taxon>Sar</taxon>
        <taxon>Stramenopiles</taxon>
        <taxon>Oomycota</taxon>
        <taxon>Peronosporomycetes</taxon>
        <taxon>Peronosporales</taxon>
        <taxon>Peronosporaceae</taxon>
        <taxon>Phytophthora</taxon>
    </lineage>
</organism>
<reference evidence="5" key="1">
    <citation type="submission" date="2017-03" db="EMBL/GenBank/DDBJ databases">
        <title>Phytopthora megakarya and P. palmivora, two closely related causual agents of cacao black pod achieved similar genome size and gene model numbers by different mechanisms.</title>
        <authorList>
            <person name="Ali S."/>
            <person name="Shao J."/>
            <person name="Larry D.J."/>
            <person name="Kronmiller B."/>
            <person name="Shen D."/>
            <person name="Strem M.D."/>
            <person name="Melnick R.L."/>
            <person name="Guiltinan M.J."/>
            <person name="Tyler B.M."/>
            <person name="Meinhardt L.W."/>
            <person name="Bailey B.A."/>
        </authorList>
    </citation>
    <scope>NUCLEOTIDE SEQUENCE [LARGE SCALE GENOMIC DNA]</scope>
    <source>
        <strain evidence="5">zdho120</strain>
    </source>
</reference>
<keyword evidence="1" id="KW-0863">Zinc-finger</keyword>
<dbReference type="GO" id="GO:0003676">
    <property type="term" value="F:nucleic acid binding"/>
    <property type="evidence" value="ECO:0007669"/>
    <property type="project" value="InterPro"/>
</dbReference>
<dbReference type="Pfam" id="PF00098">
    <property type="entry name" value="zf-CCHC"/>
    <property type="match status" value="2"/>
</dbReference>
<dbReference type="EMBL" id="NBNE01005278">
    <property type="protein sequence ID" value="OWZ03868.1"/>
    <property type="molecule type" value="Genomic_DNA"/>
</dbReference>
<dbReference type="InterPro" id="IPR051714">
    <property type="entry name" value="Znf_CCHC_NABP"/>
</dbReference>
<keyword evidence="5" id="KW-1185">Reference proteome</keyword>
<feature type="domain" description="CCHC-type" evidence="3">
    <location>
        <begin position="55"/>
        <end position="70"/>
    </location>
</feature>
<feature type="domain" description="CCHC-type" evidence="3">
    <location>
        <begin position="36"/>
        <end position="50"/>
    </location>
</feature>
<protein>
    <recommendedName>
        <fullName evidence="3">CCHC-type domain-containing protein</fullName>
    </recommendedName>
</protein>
<comment type="caution">
    <text evidence="4">The sequence shown here is derived from an EMBL/GenBank/DDBJ whole genome shotgun (WGS) entry which is preliminary data.</text>
</comment>
<name>A0A225VG67_9STRA</name>
<dbReference type="PROSITE" id="PS50158">
    <property type="entry name" value="ZF_CCHC"/>
    <property type="match status" value="2"/>
</dbReference>
<proteinExistence type="predicted"/>
<dbReference type="InterPro" id="IPR001878">
    <property type="entry name" value="Znf_CCHC"/>
</dbReference>
<dbReference type="AlphaFoldDB" id="A0A225VG67"/>
<dbReference type="Gene3D" id="4.10.60.10">
    <property type="entry name" value="Zinc finger, CCHC-type"/>
    <property type="match status" value="2"/>
</dbReference>
<accession>A0A225VG67</accession>
<keyword evidence="1" id="KW-0862">Zinc</keyword>
<dbReference type="SMART" id="SM00343">
    <property type="entry name" value="ZnF_C2HC"/>
    <property type="match status" value="2"/>
</dbReference>
<evidence type="ECO:0000259" key="3">
    <source>
        <dbReference type="PROSITE" id="PS50158"/>
    </source>
</evidence>
<sequence>MTGAPAKPAFQRSSGGRTGSTGPNSVGRSASGTINCFLCGKEGHWANACPTGPQCYACREWGHIARDCPDKDAKDQNDAYLKAKESKKAESKEN</sequence>
<keyword evidence="1" id="KW-0479">Metal-binding</keyword>
<dbReference type="PANTHER" id="PTHR23002">
    <property type="entry name" value="ZINC FINGER CCHC DOMAIN CONTAINING PROTEIN"/>
    <property type="match status" value="1"/>
</dbReference>